<comment type="caution">
    <text evidence="1">The sequence shown here is derived from an EMBL/GenBank/DDBJ whole genome shotgun (WGS) entry which is preliminary data.</text>
</comment>
<evidence type="ECO:0000313" key="2">
    <source>
        <dbReference type="Proteomes" id="UP000789901"/>
    </source>
</evidence>
<keyword evidence="2" id="KW-1185">Reference proteome</keyword>
<feature type="non-terminal residue" evidence="1">
    <location>
        <position position="1"/>
    </location>
</feature>
<name>A0ABN7VGG4_GIGMA</name>
<organism evidence="1 2">
    <name type="scientific">Gigaspora margarita</name>
    <dbReference type="NCBI Taxonomy" id="4874"/>
    <lineage>
        <taxon>Eukaryota</taxon>
        <taxon>Fungi</taxon>
        <taxon>Fungi incertae sedis</taxon>
        <taxon>Mucoromycota</taxon>
        <taxon>Glomeromycotina</taxon>
        <taxon>Glomeromycetes</taxon>
        <taxon>Diversisporales</taxon>
        <taxon>Gigasporaceae</taxon>
        <taxon>Gigaspora</taxon>
    </lineage>
</organism>
<sequence>ELTSIVRLQNGDLTKVIYLNVKAFLFMNKLTNDLIELFETEDIVSATSIKTLNFDFNTMPVLGINSVIVGVTTQTVKEIKGNLILKLYIKERIGDKKASNFIVETKHNSNNKYFSNKIISINQNAQLMTVILVNMIYYKFDNDVSFGKHIIILEDLSIITLNSTLRSSKNKNASLLNMNTMLTQKLLATLGKNLIPNMTNKQPA</sequence>
<proteinExistence type="predicted"/>
<dbReference type="EMBL" id="CAJVQB010014588">
    <property type="protein sequence ID" value="CAG8769402.1"/>
    <property type="molecule type" value="Genomic_DNA"/>
</dbReference>
<protein>
    <submittedName>
        <fullName evidence="1">45696_t:CDS:1</fullName>
    </submittedName>
</protein>
<gene>
    <name evidence="1" type="ORF">GMARGA_LOCUS18351</name>
</gene>
<dbReference type="Proteomes" id="UP000789901">
    <property type="component" value="Unassembled WGS sequence"/>
</dbReference>
<reference evidence="1 2" key="1">
    <citation type="submission" date="2021-06" db="EMBL/GenBank/DDBJ databases">
        <authorList>
            <person name="Kallberg Y."/>
            <person name="Tangrot J."/>
            <person name="Rosling A."/>
        </authorList>
    </citation>
    <scope>NUCLEOTIDE SEQUENCE [LARGE SCALE GENOMIC DNA]</scope>
    <source>
        <strain evidence="1 2">120-4 pot B 10/14</strain>
    </source>
</reference>
<accession>A0ABN7VGG4</accession>
<evidence type="ECO:0000313" key="1">
    <source>
        <dbReference type="EMBL" id="CAG8769402.1"/>
    </source>
</evidence>